<evidence type="ECO:0000313" key="7">
    <source>
        <dbReference type="EMBL" id="SVC31948.1"/>
    </source>
</evidence>
<dbReference type="PANTHER" id="PTHR43394">
    <property type="entry name" value="ATP-DEPENDENT PERMEASE MDL1, MITOCHONDRIAL"/>
    <property type="match status" value="1"/>
</dbReference>
<name>A0A382L4Q5_9ZZZZ</name>
<dbReference type="SUPFAM" id="SSF90123">
    <property type="entry name" value="ABC transporter transmembrane region"/>
    <property type="match status" value="1"/>
</dbReference>
<feature type="transmembrane region" description="Helical" evidence="5">
    <location>
        <begin position="287"/>
        <end position="304"/>
    </location>
</feature>
<gene>
    <name evidence="7" type="ORF">METZ01_LOCUS284802</name>
</gene>
<evidence type="ECO:0000256" key="1">
    <source>
        <dbReference type="ARBA" id="ARBA00004141"/>
    </source>
</evidence>
<comment type="subcellular location">
    <subcellularLocation>
        <location evidence="1">Membrane</location>
        <topology evidence="1">Multi-pass membrane protein</topology>
    </subcellularLocation>
</comment>
<organism evidence="7">
    <name type="scientific">marine metagenome</name>
    <dbReference type="NCBI Taxonomy" id="408172"/>
    <lineage>
        <taxon>unclassified sequences</taxon>
        <taxon>metagenomes</taxon>
        <taxon>ecological metagenomes</taxon>
    </lineage>
</organism>
<dbReference type="EMBL" id="UINC01084894">
    <property type="protein sequence ID" value="SVC31948.1"/>
    <property type="molecule type" value="Genomic_DNA"/>
</dbReference>
<keyword evidence="3 5" id="KW-1133">Transmembrane helix</keyword>
<dbReference type="InterPro" id="IPR011527">
    <property type="entry name" value="ABC1_TM_dom"/>
</dbReference>
<protein>
    <recommendedName>
        <fullName evidence="6">ABC transmembrane type-1 domain-containing protein</fullName>
    </recommendedName>
</protein>
<evidence type="ECO:0000256" key="5">
    <source>
        <dbReference type="SAM" id="Phobius"/>
    </source>
</evidence>
<dbReference type="GO" id="GO:0016020">
    <property type="term" value="C:membrane"/>
    <property type="evidence" value="ECO:0007669"/>
    <property type="project" value="UniProtKB-SubCell"/>
</dbReference>
<evidence type="ECO:0000256" key="3">
    <source>
        <dbReference type="ARBA" id="ARBA00022989"/>
    </source>
</evidence>
<keyword evidence="4 5" id="KW-0472">Membrane</keyword>
<feature type="domain" description="ABC transmembrane type-1" evidence="6">
    <location>
        <begin position="33"/>
        <end position="318"/>
    </location>
</feature>
<sequence>MLLSKFLVQLKGNAMNLYLRLLSYVLPYWKSVIICVLAMLVVSVGNLVPTWISGRIVIDKVIVQGDLRQLHWILLFLLGTYLVKSIGVMISEWLSHEIAEKVIYDIRTEVYSHLQKLSFRFHKDNSTGDLMTRTVNDIDAMRDMLAHSAHAIIVQTLTFTGIAILLFFMNWSLATLTLFPLPILGYLIFQFGVRLRSISRDVRARLSDVNARLQDNLSGITEIKTFAREAYEERRFVEICADYRNSIIRGVRLWAYMSPAVQFALGISWTTILWYGSWQIIHESNNMTVGQLFIFLGYLWRLFIPIEMASHENERLQKALAA</sequence>
<reference evidence="7" key="1">
    <citation type="submission" date="2018-05" db="EMBL/GenBank/DDBJ databases">
        <authorList>
            <person name="Lanie J.A."/>
            <person name="Ng W.-L."/>
            <person name="Kazmierczak K.M."/>
            <person name="Andrzejewski T.M."/>
            <person name="Davidsen T.M."/>
            <person name="Wayne K.J."/>
            <person name="Tettelin H."/>
            <person name="Glass J.I."/>
            <person name="Rusch D."/>
            <person name="Podicherti R."/>
            <person name="Tsui H.-C.T."/>
            <person name="Winkler M.E."/>
        </authorList>
    </citation>
    <scope>NUCLEOTIDE SEQUENCE</scope>
</reference>
<dbReference type="GO" id="GO:0015421">
    <property type="term" value="F:ABC-type oligopeptide transporter activity"/>
    <property type="evidence" value="ECO:0007669"/>
    <property type="project" value="TreeGrafter"/>
</dbReference>
<dbReference type="GO" id="GO:0005524">
    <property type="term" value="F:ATP binding"/>
    <property type="evidence" value="ECO:0007669"/>
    <property type="project" value="InterPro"/>
</dbReference>
<keyword evidence="2 5" id="KW-0812">Transmembrane</keyword>
<feature type="transmembrane region" description="Helical" evidence="5">
    <location>
        <begin position="177"/>
        <end position="195"/>
    </location>
</feature>
<feature type="transmembrane region" description="Helical" evidence="5">
    <location>
        <begin position="253"/>
        <end position="275"/>
    </location>
</feature>
<dbReference type="AlphaFoldDB" id="A0A382L4Q5"/>
<dbReference type="Pfam" id="PF00664">
    <property type="entry name" value="ABC_membrane"/>
    <property type="match status" value="1"/>
</dbReference>
<evidence type="ECO:0000256" key="2">
    <source>
        <dbReference type="ARBA" id="ARBA00022692"/>
    </source>
</evidence>
<evidence type="ECO:0000256" key="4">
    <source>
        <dbReference type="ARBA" id="ARBA00023136"/>
    </source>
</evidence>
<dbReference type="InterPro" id="IPR036640">
    <property type="entry name" value="ABC1_TM_sf"/>
</dbReference>
<dbReference type="PANTHER" id="PTHR43394:SF1">
    <property type="entry name" value="ATP-BINDING CASSETTE SUB-FAMILY B MEMBER 10, MITOCHONDRIAL"/>
    <property type="match status" value="1"/>
</dbReference>
<feature type="non-terminal residue" evidence="7">
    <location>
        <position position="322"/>
    </location>
</feature>
<dbReference type="InterPro" id="IPR039421">
    <property type="entry name" value="Type_1_exporter"/>
</dbReference>
<feature type="transmembrane region" description="Helical" evidence="5">
    <location>
        <begin position="21"/>
        <end position="52"/>
    </location>
</feature>
<feature type="transmembrane region" description="Helical" evidence="5">
    <location>
        <begin position="72"/>
        <end position="94"/>
    </location>
</feature>
<dbReference type="PROSITE" id="PS50929">
    <property type="entry name" value="ABC_TM1F"/>
    <property type="match status" value="1"/>
</dbReference>
<dbReference type="Gene3D" id="1.20.1560.10">
    <property type="entry name" value="ABC transporter type 1, transmembrane domain"/>
    <property type="match status" value="1"/>
</dbReference>
<proteinExistence type="predicted"/>
<evidence type="ECO:0000259" key="6">
    <source>
        <dbReference type="PROSITE" id="PS50929"/>
    </source>
</evidence>
<feature type="transmembrane region" description="Helical" evidence="5">
    <location>
        <begin position="151"/>
        <end position="171"/>
    </location>
</feature>
<accession>A0A382L4Q5</accession>